<feature type="region of interest" description="Disordered" evidence="1">
    <location>
        <begin position="1"/>
        <end position="25"/>
    </location>
</feature>
<evidence type="ECO:0000313" key="2">
    <source>
        <dbReference type="EMBL" id="ART31470.1"/>
    </source>
</evidence>
<protein>
    <submittedName>
        <fullName evidence="2">Uncharacterized protein</fullName>
    </submittedName>
</protein>
<organism evidence="2">
    <name type="scientific">Utricularia reniformis</name>
    <dbReference type="NCBI Taxonomy" id="192314"/>
    <lineage>
        <taxon>Eukaryota</taxon>
        <taxon>Viridiplantae</taxon>
        <taxon>Streptophyta</taxon>
        <taxon>Embryophyta</taxon>
        <taxon>Tracheophyta</taxon>
        <taxon>Spermatophyta</taxon>
        <taxon>Magnoliopsida</taxon>
        <taxon>eudicotyledons</taxon>
        <taxon>Gunneridae</taxon>
        <taxon>Pentapetalae</taxon>
        <taxon>asterids</taxon>
        <taxon>lamiids</taxon>
        <taxon>Lamiales</taxon>
        <taxon>Lentibulariaceae</taxon>
        <taxon>Utricularia</taxon>
    </lineage>
</organism>
<geneLocation type="mitochondrion" evidence="2"/>
<sequence>MDTSRPSGIVRAKGLPPTNSGTSLCCMKKGEDESMTSLIGSLSPMEVFIRGWEENFKNRGTAPIPY</sequence>
<dbReference type="EMBL" id="KY774314">
    <property type="protein sequence ID" value="ART31470.1"/>
    <property type="molecule type" value="Genomic_DNA"/>
</dbReference>
<proteinExistence type="predicted"/>
<name>A0A1Y0B245_9LAMI</name>
<keyword evidence="2" id="KW-0496">Mitochondrion</keyword>
<reference evidence="2" key="1">
    <citation type="submission" date="2017-03" db="EMBL/GenBank/DDBJ databases">
        <title>The mitochondrial genome of the carnivorous plant Utricularia reniformis (Lentibulariaceae): structure, comparative analysis and evolutionary landmarks.</title>
        <authorList>
            <person name="Silva S.R."/>
            <person name="Alvarenga D.O."/>
            <person name="Michael T.P."/>
            <person name="Miranda V.F.O."/>
            <person name="Varani A.M."/>
        </authorList>
    </citation>
    <scope>NUCLEOTIDE SEQUENCE</scope>
</reference>
<evidence type="ECO:0000256" key="1">
    <source>
        <dbReference type="SAM" id="MobiDB-lite"/>
    </source>
</evidence>
<dbReference type="AlphaFoldDB" id="A0A1Y0B245"/>
<gene>
    <name evidence="2" type="ORF">AEK19_MT1263</name>
</gene>
<accession>A0A1Y0B245</accession>